<dbReference type="EMBL" id="LR134190">
    <property type="protein sequence ID" value="VEB62243.1"/>
    <property type="molecule type" value="Genomic_DNA"/>
</dbReference>
<sequence>MDVADAAQVAQVWPACVAKKRRGWMCWSTPPVFWRMGATDALSVDGLAARRLRSMWGGGILTCFSQTMAQFRRQQGGADCHRSPQIAAHTPRIGMSAYGASKAALKKPGANRRAGAGGLRGAL</sequence>
<name>A0A447U7Y5_SALET</name>
<gene>
    <name evidence="1" type="primary">entA_2</name>
    <name evidence="1" type="ORF">NCTC6754_07636</name>
</gene>
<evidence type="ECO:0000313" key="2">
    <source>
        <dbReference type="Proteomes" id="UP000269208"/>
    </source>
</evidence>
<proteinExistence type="predicted"/>
<dbReference type="GO" id="GO:0008667">
    <property type="term" value="F:2,3-dihydro-2,3-dihydroxybenzoate dehydrogenase activity"/>
    <property type="evidence" value="ECO:0007669"/>
    <property type="project" value="UniProtKB-EC"/>
</dbReference>
<dbReference type="Proteomes" id="UP000269208">
    <property type="component" value="Chromosome"/>
</dbReference>
<dbReference type="EC" id="1.3.1.28" evidence="1"/>
<organism evidence="1 2">
    <name type="scientific">Salmonella enterica I</name>
    <dbReference type="NCBI Taxonomy" id="59201"/>
    <lineage>
        <taxon>Bacteria</taxon>
        <taxon>Pseudomonadati</taxon>
        <taxon>Pseudomonadota</taxon>
        <taxon>Gammaproteobacteria</taxon>
        <taxon>Enterobacterales</taxon>
        <taxon>Enterobacteriaceae</taxon>
        <taxon>Salmonella</taxon>
    </lineage>
</organism>
<dbReference type="AlphaFoldDB" id="A0A447U7Y5"/>
<accession>A0A447U7Y5</accession>
<keyword evidence="1" id="KW-0560">Oxidoreductase</keyword>
<protein>
    <submittedName>
        <fullName evidence="1">2,3-dihydro-2,3-dihydroxybenzoate dehydrogenase</fullName>
        <ecNumber evidence="1">1.3.1.28</ecNumber>
    </submittedName>
</protein>
<reference evidence="1 2" key="1">
    <citation type="submission" date="2018-12" db="EMBL/GenBank/DDBJ databases">
        <authorList>
            <consortium name="Pathogen Informatics"/>
        </authorList>
    </citation>
    <scope>NUCLEOTIDE SEQUENCE [LARGE SCALE GENOMIC DNA]</scope>
    <source>
        <strain evidence="1 2">NCTC6754</strain>
    </source>
</reference>
<evidence type="ECO:0000313" key="1">
    <source>
        <dbReference type="EMBL" id="VEB62243.1"/>
    </source>
</evidence>